<dbReference type="Proteomes" id="UP001562425">
    <property type="component" value="Unassembled WGS sequence"/>
</dbReference>
<dbReference type="Gene3D" id="1.20.1250.20">
    <property type="entry name" value="MFS general substrate transporter like domains"/>
    <property type="match status" value="1"/>
</dbReference>
<keyword evidence="5" id="KW-1185">Reference proteome</keyword>
<sequence length="654" mass="71924">MPLLVQYLLDIFSFRGTTLIIGGLAFNGVVGAALLQPVEWHKRHVLDEESNNERLPLIAATTLMDVAILKKVSFLNLIIGLGLAYTASTSFSLFFPYFLQKTANLDMFQTANCMSMLSTTDLLARVTVPAFVDRMKFSHRNTFLMAGLCLVIARTVMAEMRSIVPLMITSAFYGIFRSITIVNQNLTIAEYCGEKGLESMLPNALGFNMITKGVLVLSLGQLLAKYLSPFRRYLCRMENFDDLTNDQIRLKLLEYGLPNIPVTSTSRKVLIKKLKNHVENANSKVRRETIHVAKYSSDEDVEEQPVKKPQAKKEVNRRATIGGPAAKLSQTLPVMPQLPPPSKPAVEKTVDAGSKRRSGRLTPVLSKDDAGSVVAAPKEPMIIENSDDEDDVPLTQMRSRDRKSKSKSPSLSRAEMVTTSYISQKVEAAARPVIPEEMEIDLTESVDEIMDEAPPAEPEPVIRPPVTPSRESRFNTTTNVSSITSKRSTIGGAGSYASEALSSSFGRPSMATTTTSYTSYSSPAPKQRDELKLDPTDSPYLSEFTKRLSRLKAESTQGGTTGRDYPVRRTIGSSAYAASPVASAGGSDYVQSRLAAARGQKPVATAATADGKGEIRASLRQVLLALDQKYSFKKLFYTLIVILIVVFLFVFFFM</sequence>
<evidence type="ECO:0000313" key="5">
    <source>
        <dbReference type="Proteomes" id="UP001562425"/>
    </source>
</evidence>
<evidence type="ECO:0000259" key="3">
    <source>
        <dbReference type="PROSITE" id="PS50954"/>
    </source>
</evidence>
<dbReference type="CDD" id="cd12934">
    <property type="entry name" value="LEM"/>
    <property type="match status" value="1"/>
</dbReference>
<feature type="domain" description="LEM" evidence="3">
    <location>
        <begin position="237"/>
        <end position="281"/>
    </location>
</feature>
<proteinExistence type="predicted"/>
<dbReference type="InterPro" id="IPR036259">
    <property type="entry name" value="MFS_trans_sf"/>
</dbReference>
<accession>A0ABD1D9U0</accession>
<dbReference type="Pfam" id="PF07690">
    <property type="entry name" value="MFS_1"/>
    <property type="match status" value="1"/>
</dbReference>
<keyword evidence="2" id="KW-0812">Transmembrane</keyword>
<dbReference type="Gene3D" id="1.10.720.40">
    <property type="match status" value="1"/>
</dbReference>
<gene>
    <name evidence="4" type="ORF">pipiens_010517</name>
</gene>
<dbReference type="FunFam" id="1.10.720.40:FF:000001">
    <property type="entry name" value="LEM domain containing 2, isoform CRA_a"/>
    <property type="match status" value="1"/>
</dbReference>
<dbReference type="InterPro" id="IPR011701">
    <property type="entry name" value="MFS"/>
</dbReference>
<feature type="transmembrane region" description="Helical" evidence="2">
    <location>
        <begin position="137"/>
        <end position="156"/>
    </location>
</feature>
<protein>
    <recommendedName>
        <fullName evidence="3">LEM domain-containing protein</fullName>
    </recommendedName>
</protein>
<dbReference type="PANTHER" id="PTHR11360">
    <property type="entry name" value="MONOCARBOXYLATE TRANSPORTER"/>
    <property type="match status" value="1"/>
</dbReference>
<feature type="region of interest" description="Disordered" evidence="1">
    <location>
        <begin position="454"/>
        <end position="482"/>
    </location>
</feature>
<evidence type="ECO:0000256" key="1">
    <source>
        <dbReference type="SAM" id="MobiDB-lite"/>
    </source>
</evidence>
<feature type="region of interest" description="Disordered" evidence="1">
    <location>
        <begin position="506"/>
        <end position="538"/>
    </location>
</feature>
<evidence type="ECO:0000313" key="4">
    <source>
        <dbReference type="EMBL" id="KAL1396432.1"/>
    </source>
</evidence>
<dbReference type="SUPFAM" id="SSF63451">
    <property type="entry name" value="LEM domain"/>
    <property type="match status" value="1"/>
</dbReference>
<dbReference type="EMBL" id="JBEHCU010006704">
    <property type="protein sequence ID" value="KAL1396432.1"/>
    <property type="molecule type" value="Genomic_DNA"/>
</dbReference>
<feature type="transmembrane region" description="Helical" evidence="2">
    <location>
        <begin position="74"/>
        <end position="99"/>
    </location>
</feature>
<dbReference type="AlphaFoldDB" id="A0ABD1D9U0"/>
<keyword evidence="2" id="KW-1133">Transmembrane helix</keyword>
<organism evidence="4 5">
    <name type="scientific">Culex pipiens pipiens</name>
    <name type="common">Northern house mosquito</name>
    <dbReference type="NCBI Taxonomy" id="38569"/>
    <lineage>
        <taxon>Eukaryota</taxon>
        <taxon>Metazoa</taxon>
        <taxon>Ecdysozoa</taxon>
        <taxon>Arthropoda</taxon>
        <taxon>Hexapoda</taxon>
        <taxon>Insecta</taxon>
        <taxon>Pterygota</taxon>
        <taxon>Neoptera</taxon>
        <taxon>Endopterygota</taxon>
        <taxon>Diptera</taxon>
        <taxon>Nematocera</taxon>
        <taxon>Culicoidea</taxon>
        <taxon>Culicidae</taxon>
        <taxon>Culicinae</taxon>
        <taxon>Culicini</taxon>
        <taxon>Culex</taxon>
        <taxon>Culex</taxon>
    </lineage>
</organism>
<comment type="caution">
    <text evidence="4">The sequence shown here is derived from an EMBL/GenBank/DDBJ whole genome shotgun (WGS) entry which is preliminary data.</text>
</comment>
<dbReference type="Pfam" id="PF03020">
    <property type="entry name" value="LEM"/>
    <property type="match status" value="1"/>
</dbReference>
<dbReference type="SMART" id="SM00540">
    <property type="entry name" value="LEM"/>
    <property type="match status" value="1"/>
</dbReference>
<dbReference type="SUPFAM" id="SSF103473">
    <property type="entry name" value="MFS general substrate transporter"/>
    <property type="match status" value="1"/>
</dbReference>
<name>A0ABD1D9U0_CULPP</name>
<keyword evidence="2" id="KW-0472">Membrane</keyword>
<dbReference type="PANTHER" id="PTHR11360:SF229">
    <property type="entry name" value="AGAP007601-PA"/>
    <property type="match status" value="1"/>
</dbReference>
<reference evidence="4 5" key="1">
    <citation type="submission" date="2024-05" db="EMBL/GenBank/DDBJ databases">
        <title>Culex pipiens pipiens assembly and annotation.</title>
        <authorList>
            <person name="Alout H."/>
            <person name="Durand T."/>
        </authorList>
    </citation>
    <scope>NUCLEOTIDE SEQUENCE [LARGE SCALE GENOMIC DNA]</scope>
    <source>
        <strain evidence="4">HA-2024</strain>
        <tissue evidence="4">Whole body</tissue>
    </source>
</reference>
<dbReference type="InterPro" id="IPR011015">
    <property type="entry name" value="LEM/LEM-like_dom_sf"/>
</dbReference>
<feature type="transmembrane region" description="Helical" evidence="2">
    <location>
        <begin position="12"/>
        <end position="35"/>
    </location>
</feature>
<feature type="compositionally biased region" description="Basic and acidic residues" evidence="1">
    <location>
        <begin position="345"/>
        <end position="354"/>
    </location>
</feature>
<feature type="region of interest" description="Disordered" evidence="1">
    <location>
        <begin position="296"/>
        <end position="416"/>
    </location>
</feature>
<dbReference type="InterPro" id="IPR050327">
    <property type="entry name" value="Proton-linked_MCT"/>
</dbReference>
<feature type="compositionally biased region" description="Pro residues" evidence="1">
    <location>
        <begin position="455"/>
        <end position="467"/>
    </location>
</feature>
<dbReference type="InterPro" id="IPR003887">
    <property type="entry name" value="LEM_dom"/>
</dbReference>
<evidence type="ECO:0000256" key="2">
    <source>
        <dbReference type="SAM" id="Phobius"/>
    </source>
</evidence>
<feature type="compositionally biased region" description="Basic and acidic residues" evidence="1">
    <location>
        <begin position="526"/>
        <end position="535"/>
    </location>
</feature>
<feature type="transmembrane region" description="Helical" evidence="2">
    <location>
        <begin position="635"/>
        <end position="653"/>
    </location>
</feature>
<feature type="compositionally biased region" description="Low complexity" evidence="1">
    <location>
        <begin position="512"/>
        <end position="522"/>
    </location>
</feature>
<dbReference type="PROSITE" id="PS50954">
    <property type="entry name" value="LEM"/>
    <property type="match status" value="1"/>
</dbReference>